<evidence type="ECO:0000313" key="1">
    <source>
        <dbReference type="EMBL" id="GMT33912.1"/>
    </source>
</evidence>
<protein>
    <submittedName>
        <fullName evidence="1">Uncharacterized protein</fullName>
    </submittedName>
</protein>
<proteinExistence type="predicted"/>
<dbReference type="EMBL" id="BTSY01000006">
    <property type="protein sequence ID" value="GMT33912.1"/>
    <property type="molecule type" value="Genomic_DNA"/>
</dbReference>
<feature type="non-terminal residue" evidence="1">
    <location>
        <position position="1"/>
    </location>
</feature>
<accession>A0AAV5WVY2</accession>
<feature type="non-terminal residue" evidence="1">
    <location>
        <position position="73"/>
    </location>
</feature>
<organism evidence="1 2">
    <name type="scientific">Pristionchus fissidentatus</name>
    <dbReference type="NCBI Taxonomy" id="1538716"/>
    <lineage>
        <taxon>Eukaryota</taxon>
        <taxon>Metazoa</taxon>
        <taxon>Ecdysozoa</taxon>
        <taxon>Nematoda</taxon>
        <taxon>Chromadorea</taxon>
        <taxon>Rhabditida</taxon>
        <taxon>Rhabditina</taxon>
        <taxon>Diplogasteromorpha</taxon>
        <taxon>Diplogasteroidea</taxon>
        <taxon>Neodiplogasteridae</taxon>
        <taxon>Pristionchus</taxon>
    </lineage>
</organism>
<reference evidence="1" key="1">
    <citation type="submission" date="2023-10" db="EMBL/GenBank/DDBJ databases">
        <title>Genome assembly of Pristionchus species.</title>
        <authorList>
            <person name="Yoshida K."/>
            <person name="Sommer R.J."/>
        </authorList>
    </citation>
    <scope>NUCLEOTIDE SEQUENCE</scope>
    <source>
        <strain evidence="1">RS5133</strain>
    </source>
</reference>
<gene>
    <name evidence="1" type="ORF">PFISCL1PPCAC_25210</name>
</gene>
<dbReference type="Proteomes" id="UP001432322">
    <property type="component" value="Unassembled WGS sequence"/>
</dbReference>
<name>A0AAV5WVY2_9BILA</name>
<evidence type="ECO:0000313" key="2">
    <source>
        <dbReference type="Proteomes" id="UP001432322"/>
    </source>
</evidence>
<comment type="caution">
    <text evidence="1">The sequence shown here is derived from an EMBL/GenBank/DDBJ whole genome shotgun (WGS) entry which is preliminary data.</text>
</comment>
<keyword evidence="2" id="KW-1185">Reference proteome</keyword>
<sequence length="73" mass="8463">EYYENSEFACAMSIQRVVVNWTNDGYQSVECHEGENQRDDYGCCRNEDNMRVAKAVGARQDLRNGLERRLVIS</sequence>
<dbReference type="AlphaFoldDB" id="A0AAV5WVY2"/>